<dbReference type="EMBL" id="UINC01062052">
    <property type="protein sequence ID" value="SVB88283.1"/>
    <property type="molecule type" value="Genomic_DNA"/>
</dbReference>
<reference evidence="1" key="1">
    <citation type="submission" date="2018-05" db="EMBL/GenBank/DDBJ databases">
        <authorList>
            <person name="Lanie J.A."/>
            <person name="Ng W.-L."/>
            <person name="Kazmierczak K.M."/>
            <person name="Andrzejewski T.M."/>
            <person name="Davidsen T.M."/>
            <person name="Wayne K.J."/>
            <person name="Tettelin H."/>
            <person name="Glass J.I."/>
            <person name="Rusch D."/>
            <person name="Podicherti R."/>
            <person name="Tsui H.-C.T."/>
            <person name="Winkler M.E."/>
        </authorList>
    </citation>
    <scope>NUCLEOTIDE SEQUENCE</scope>
</reference>
<dbReference type="AlphaFoldDB" id="A0A382HNQ7"/>
<proteinExistence type="predicted"/>
<sequence>VLGIMPPRNGIVTIETVAAQEMVRDMVTRMSANEKRLMPGIFKGVKPPSRIKKADRLETTLGPIVNSKKLYIRREMTEIVDKFFEHPKPRNDDIMDALYYADYFARAPKSDAVKKESFKTEKHKSGLIPKLKKYNWLTGART</sequence>
<evidence type="ECO:0000313" key="1">
    <source>
        <dbReference type="EMBL" id="SVB88283.1"/>
    </source>
</evidence>
<protein>
    <submittedName>
        <fullName evidence="1">Uncharacterized protein</fullName>
    </submittedName>
</protein>
<name>A0A382HNQ7_9ZZZZ</name>
<gene>
    <name evidence="1" type="ORF">METZ01_LOCUS241137</name>
</gene>
<feature type="non-terminal residue" evidence="1">
    <location>
        <position position="1"/>
    </location>
</feature>
<organism evidence="1">
    <name type="scientific">marine metagenome</name>
    <dbReference type="NCBI Taxonomy" id="408172"/>
    <lineage>
        <taxon>unclassified sequences</taxon>
        <taxon>metagenomes</taxon>
        <taxon>ecological metagenomes</taxon>
    </lineage>
</organism>
<accession>A0A382HNQ7</accession>